<evidence type="ECO:0000313" key="5">
    <source>
        <dbReference type="Proteomes" id="UP001209276"/>
    </source>
</evidence>
<sequence length="265" mass="31159">MADSFLQYQIKRCNRNFLVSNLILMVVVILMCGGSFRTIHNYMNGPFEVEGEQLLSIVDPEEVYQFHVRFQAGTIVEPIAEQVEWMTAFQGMVRSDEKAIYEYSLAQMRDRFVIIRHNVDEPFDGMLEGALFRVPADVYGIANELVDGERQVLPFMLDMTGALQERAKQIFYTVIPVFLFAAFNMIRALYRMMDRERHPIYKKLRTFGNADEAILSINQEMSDEVIRVKNYYVTPSWIMRQNWFTLKIARNYFEPDEVYDLDKVF</sequence>
<proteinExistence type="predicted"/>
<evidence type="ECO:0000256" key="1">
    <source>
        <dbReference type="SAM" id="Phobius"/>
    </source>
</evidence>
<dbReference type="Proteomes" id="UP001209276">
    <property type="component" value="Unassembled WGS sequence"/>
</dbReference>
<keyword evidence="1" id="KW-1133">Transmembrane helix</keyword>
<dbReference type="GeneID" id="76997378"/>
<organism evidence="3 4">
    <name type="scientific">Paenibacillus thiaminolyticus</name>
    <name type="common">Bacillus thiaminolyticus</name>
    <dbReference type="NCBI Taxonomy" id="49283"/>
    <lineage>
        <taxon>Bacteria</taxon>
        <taxon>Bacillati</taxon>
        <taxon>Bacillota</taxon>
        <taxon>Bacilli</taxon>
        <taxon>Bacillales</taxon>
        <taxon>Paenibacillaceae</taxon>
        <taxon>Paenibacillus</taxon>
    </lineage>
</organism>
<accession>A0AAP9DUQ7</accession>
<evidence type="ECO:0000313" key="3">
    <source>
        <dbReference type="EMBL" id="QDM44728.1"/>
    </source>
</evidence>
<protein>
    <submittedName>
        <fullName evidence="3">Uncharacterized protein</fullName>
    </submittedName>
</protein>
<dbReference type="EMBL" id="CP041405">
    <property type="protein sequence ID" value="QDM44728.1"/>
    <property type="molecule type" value="Genomic_DNA"/>
</dbReference>
<dbReference type="Proteomes" id="UP000315377">
    <property type="component" value="Chromosome"/>
</dbReference>
<gene>
    <name evidence="3" type="ORF">FLT43_15550</name>
    <name evidence="2" type="ORF">M5W83_18500</name>
</gene>
<reference evidence="3 4" key="1">
    <citation type="submission" date="2019-07" db="EMBL/GenBank/DDBJ databases">
        <title>Paenibacillus thiaminolyticus NRRL B-4156.</title>
        <authorList>
            <person name="Hehnly C."/>
            <person name="Zhang L."/>
        </authorList>
    </citation>
    <scope>NUCLEOTIDE SEQUENCE [LARGE SCALE GENOMIC DNA]</scope>
    <source>
        <strain evidence="3 4">NRRL B-4156</strain>
    </source>
</reference>
<evidence type="ECO:0000313" key="2">
    <source>
        <dbReference type="EMBL" id="MCY9609138.1"/>
    </source>
</evidence>
<keyword evidence="5" id="KW-1185">Reference proteome</keyword>
<keyword evidence="1" id="KW-0812">Transmembrane</keyword>
<reference evidence="2 5" key="2">
    <citation type="submission" date="2022-05" db="EMBL/GenBank/DDBJ databases">
        <title>Genome Sequencing of Bee-Associated Microbes.</title>
        <authorList>
            <person name="Dunlap C."/>
        </authorList>
    </citation>
    <scope>NUCLEOTIDE SEQUENCE [LARGE SCALE GENOMIC DNA]</scope>
    <source>
        <strain evidence="2 5">NRRL B-14613</strain>
    </source>
</reference>
<name>A0AAP9DUQ7_PANTH</name>
<dbReference type="EMBL" id="JAMDMM010000035">
    <property type="protein sequence ID" value="MCY9609138.1"/>
    <property type="molecule type" value="Genomic_DNA"/>
</dbReference>
<dbReference type="RefSeq" id="WP_115057759.1">
    <property type="nucleotide sequence ID" value="NZ_CABMNB010000045.1"/>
</dbReference>
<dbReference type="AlphaFoldDB" id="A0AAP9DUQ7"/>
<keyword evidence="1" id="KW-0472">Membrane</keyword>
<evidence type="ECO:0000313" key="4">
    <source>
        <dbReference type="Proteomes" id="UP000315377"/>
    </source>
</evidence>
<feature type="transmembrane region" description="Helical" evidence="1">
    <location>
        <begin position="170"/>
        <end position="190"/>
    </location>
</feature>
<feature type="transmembrane region" description="Helical" evidence="1">
    <location>
        <begin position="17"/>
        <end position="36"/>
    </location>
</feature>